<dbReference type="AlphaFoldDB" id="A0A543JRE0"/>
<organism evidence="1 2">
    <name type="scientific">Saccharothrix saharensis</name>
    <dbReference type="NCBI Taxonomy" id="571190"/>
    <lineage>
        <taxon>Bacteria</taxon>
        <taxon>Bacillati</taxon>
        <taxon>Actinomycetota</taxon>
        <taxon>Actinomycetes</taxon>
        <taxon>Pseudonocardiales</taxon>
        <taxon>Pseudonocardiaceae</taxon>
        <taxon>Saccharothrix</taxon>
    </lineage>
</organism>
<evidence type="ECO:0008006" key="3">
    <source>
        <dbReference type="Google" id="ProtNLM"/>
    </source>
</evidence>
<protein>
    <recommendedName>
        <fullName evidence="3">TetR family transcriptional regulator</fullName>
    </recommendedName>
</protein>
<sequence length="160" mass="16515">MSKGALYFHFPEGKRTLADAVEALALDEVRGALRRTGAGSAVQRLIDGSHALAAAVEGEVVVRAGFVLGCDRARRGPATAYAAWRDFVRHALDAARVEGVTTAGAAAAEPVITAMPLLGVLADVPAVEPATWWRLILPQLVTAAALPTVTPTPSVDAAPG</sequence>
<proteinExistence type="predicted"/>
<comment type="caution">
    <text evidence="1">The sequence shown here is derived from an EMBL/GenBank/DDBJ whole genome shotgun (WGS) entry which is preliminary data.</text>
</comment>
<dbReference type="Proteomes" id="UP000316628">
    <property type="component" value="Unassembled WGS sequence"/>
</dbReference>
<dbReference type="Gene3D" id="1.10.357.10">
    <property type="entry name" value="Tetracycline Repressor, domain 2"/>
    <property type="match status" value="1"/>
</dbReference>
<name>A0A543JRE0_9PSEU</name>
<reference evidence="1 2" key="1">
    <citation type="submission" date="2019-06" db="EMBL/GenBank/DDBJ databases">
        <title>Sequencing the genomes of 1000 actinobacteria strains.</title>
        <authorList>
            <person name="Klenk H.-P."/>
        </authorList>
    </citation>
    <scope>NUCLEOTIDE SEQUENCE [LARGE SCALE GENOMIC DNA]</scope>
    <source>
        <strain evidence="1 2">DSM 45456</strain>
    </source>
</reference>
<evidence type="ECO:0000313" key="1">
    <source>
        <dbReference type="EMBL" id="TQM85367.1"/>
    </source>
</evidence>
<accession>A0A543JRE0</accession>
<keyword evidence="2" id="KW-1185">Reference proteome</keyword>
<dbReference type="SUPFAM" id="SSF48498">
    <property type="entry name" value="Tetracyclin repressor-like, C-terminal domain"/>
    <property type="match status" value="1"/>
</dbReference>
<dbReference type="EMBL" id="VFPP01000001">
    <property type="protein sequence ID" value="TQM85367.1"/>
    <property type="molecule type" value="Genomic_DNA"/>
</dbReference>
<gene>
    <name evidence="1" type="ORF">FHX81_7847</name>
</gene>
<evidence type="ECO:0000313" key="2">
    <source>
        <dbReference type="Proteomes" id="UP000316628"/>
    </source>
</evidence>
<dbReference type="InterPro" id="IPR036271">
    <property type="entry name" value="Tet_transcr_reg_TetR-rel_C_sf"/>
</dbReference>